<dbReference type="VEuPathDB" id="FungiDB:CPSG_09698"/>
<organism evidence="2">
    <name type="scientific">Coccidioides posadasii (strain RMSCC 757 / Silveira)</name>
    <name type="common">Valley fever fungus</name>
    <dbReference type="NCBI Taxonomy" id="443226"/>
    <lineage>
        <taxon>Eukaryota</taxon>
        <taxon>Fungi</taxon>
        <taxon>Dikarya</taxon>
        <taxon>Ascomycota</taxon>
        <taxon>Pezizomycotina</taxon>
        <taxon>Eurotiomycetes</taxon>
        <taxon>Eurotiomycetidae</taxon>
        <taxon>Onygenales</taxon>
        <taxon>Onygenaceae</taxon>
        <taxon>Coccidioides</taxon>
    </lineage>
</organism>
<reference evidence="2" key="2">
    <citation type="submission" date="2010-03" db="EMBL/GenBank/DDBJ databases">
        <title>The genome sequence of Coccidioides posadasii strain Silveira.</title>
        <authorList>
            <consortium name="The Broad Institute Genome Sequencing Center for Infectious Disease"/>
            <person name="Neafsey D."/>
            <person name="Orbach M."/>
            <person name="Henn M.R."/>
            <person name="Cole G.T."/>
            <person name="Galgiani J."/>
            <person name="Gardner M.J."/>
            <person name="Kirkland T.N."/>
            <person name="Taylor J.W."/>
            <person name="Young S.K."/>
            <person name="Zeng Q."/>
            <person name="Koehrsen M."/>
            <person name="Alvarado L."/>
            <person name="Berlin A."/>
            <person name="Borenstein D."/>
            <person name="Chapman S.B."/>
            <person name="Chen Z."/>
            <person name="Engels R."/>
            <person name="Freedman E."/>
            <person name="Gellesch M."/>
            <person name="Goldberg J."/>
            <person name="Griggs A."/>
            <person name="Gujja S."/>
            <person name="Heilman E."/>
            <person name="Heiman D."/>
            <person name="Howarth C."/>
            <person name="Jen D."/>
            <person name="Larson L."/>
            <person name="Mehta T."/>
            <person name="Neiman D."/>
            <person name="Park D."/>
            <person name="Pearson M."/>
            <person name="Richards J."/>
            <person name="Roberts A."/>
            <person name="Saif S."/>
            <person name="Shea T."/>
            <person name="Shenoy N."/>
            <person name="Sisk P."/>
            <person name="Stolte C."/>
            <person name="Sykes S."/>
            <person name="Walk T."/>
            <person name="White J."/>
            <person name="Yandava C."/>
            <person name="Haas B."/>
            <person name="Nusbaum C."/>
            <person name="Birren B."/>
        </authorList>
    </citation>
    <scope>NUCLEOTIDE SEQUENCE [LARGE SCALE GENOMIC DNA]</scope>
    <source>
        <strain evidence="2">RMSCC 757 / Silveira</strain>
    </source>
</reference>
<dbReference type="Proteomes" id="UP000002497">
    <property type="component" value="Unassembled WGS sequence"/>
</dbReference>
<proteinExistence type="predicted"/>
<dbReference type="AlphaFoldDB" id="E9DIQ5"/>
<evidence type="ECO:0000313" key="2">
    <source>
        <dbReference type="Proteomes" id="UP000002497"/>
    </source>
</evidence>
<keyword evidence="2" id="KW-1185">Reference proteome</keyword>
<reference evidence="2" key="1">
    <citation type="journal article" date="2010" name="Genome Res.">
        <title>Population genomic sequencing of Coccidioides fungi reveals recent hybridization and transposon control.</title>
        <authorList>
            <person name="Neafsey D.E."/>
            <person name="Barker B.M."/>
            <person name="Sharpton T.J."/>
            <person name="Stajich J.E."/>
            <person name="Park D.J."/>
            <person name="Whiston E."/>
            <person name="Hung C.-Y."/>
            <person name="McMahan C."/>
            <person name="White J."/>
            <person name="Sykes S."/>
            <person name="Heiman D."/>
            <person name="Young S."/>
            <person name="Zeng Q."/>
            <person name="Abouelleil A."/>
            <person name="Aftuck L."/>
            <person name="Bessette D."/>
            <person name="Brown A."/>
            <person name="FitzGerald M."/>
            <person name="Lui A."/>
            <person name="Macdonald J.P."/>
            <person name="Priest M."/>
            <person name="Orbach M.J."/>
            <person name="Galgiani J.N."/>
            <person name="Kirkland T.N."/>
            <person name="Cole G.T."/>
            <person name="Birren B.W."/>
            <person name="Henn M.R."/>
            <person name="Taylor J.W."/>
            <person name="Rounsley S.D."/>
        </authorList>
    </citation>
    <scope>NUCLEOTIDE SEQUENCE [LARGE SCALE GENOMIC DNA]</scope>
    <source>
        <strain evidence="2">RMSCC 757 / Silveira</strain>
    </source>
</reference>
<sequence>MYHMTRVPFTILKPAKNKETMYSCDTSLAKLRILAKLLGSFFLEWRFSHLGMGPVKTTPCAVTSFTSK</sequence>
<dbReference type="HOGENOM" id="CLU_2793822_0_0_1"/>
<gene>
    <name evidence="1" type="ORF">CPSG_09698</name>
</gene>
<name>E9DIQ5_COCPS</name>
<protein>
    <submittedName>
        <fullName evidence="1">Predicted protein</fullName>
    </submittedName>
</protein>
<evidence type="ECO:0000313" key="1">
    <source>
        <dbReference type="EMBL" id="EFW13659.1"/>
    </source>
</evidence>
<accession>E9DIQ5</accession>
<dbReference type="EMBL" id="GL636512">
    <property type="protein sequence ID" value="EFW13659.1"/>
    <property type="molecule type" value="Genomic_DNA"/>
</dbReference>